<dbReference type="InterPro" id="IPR011006">
    <property type="entry name" value="CheY-like_superfamily"/>
</dbReference>
<dbReference type="InterPro" id="IPR018062">
    <property type="entry name" value="HTH_AraC-typ_CS"/>
</dbReference>
<accession>A0ABS4J147</accession>
<dbReference type="PROSITE" id="PS01124">
    <property type="entry name" value="HTH_ARAC_FAMILY_2"/>
    <property type="match status" value="1"/>
</dbReference>
<evidence type="ECO:0000259" key="10">
    <source>
        <dbReference type="PROSITE" id="PS50110"/>
    </source>
</evidence>
<dbReference type="Proteomes" id="UP001519287">
    <property type="component" value="Unassembled WGS sequence"/>
</dbReference>
<keyword evidence="5" id="KW-0805">Transcription regulation</keyword>
<dbReference type="SMART" id="SM00448">
    <property type="entry name" value="REC"/>
    <property type="match status" value="1"/>
</dbReference>
<dbReference type="PANTHER" id="PTHR42713:SF3">
    <property type="entry name" value="TRANSCRIPTIONAL REGULATORY PROTEIN HPTR"/>
    <property type="match status" value="1"/>
</dbReference>
<dbReference type="InterPro" id="IPR051552">
    <property type="entry name" value="HptR"/>
</dbReference>
<dbReference type="PROSITE" id="PS00041">
    <property type="entry name" value="HTH_ARAC_FAMILY_1"/>
    <property type="match status" value="1"/>
</dbReference>
<dbReference type="SUPFAM" id="SSF46689">
    <property type="entry name" value="Homeodomain-like"/>
    <property type="match status" value="2"/>
</dbReference>
<keyword evidence="4" id="KW-0902">Two-component regulatory system</keyword>
<dbReference type="Pfam" id="PF12833">
    <property type="entry name" value="HTH_18"/>
    <property type="match status" value="1"/>
</dbReference>
<proteinExistence type="predicted"/>
<evidence type="ECO:0000313" key="12">
    <source>
        <dbReference type="Proteomes" id="UP001519287"/>
    </source>
</evidence>
<dbReference type="SMART" id="SM00342">
    <property type="entry name" value="HTH_ARAC"/>
    <property type="match status" value="1"/>
</dbReference>
<dbReference type="EMBL" id="JAGGLB010000016">
    <property type="protein sequence ID" value="MBP1992986.1"/>
    <property type="molecule type" value="Genomic_DNA"/>
</dbReference>
<comment type="subcellular location">
    <subcellularLocation>
        <location evidence="1">Cytoplasm</location>
    </subcellularLocation>
</comment>
<keyword evidence="7" id="KW-0804">Transcription</keyword>
<dbReference type="InterPro" id="IPR020449">
    <property type="entry name" value="Tscrpt_reg_AraC-type_HTH"/>
</dbReference>
<feature type="modified residue" description="4-aspartylphosphate" evidence="8">
    <location>
        <position position="54"/>
    </location>
</feature>
<protein>
    <submittedName>
        <fullName evidence="11">Two-component system response regulator YesN</fullName>
    </submittedName>
</protein>
<dbReference type="InterPro" id="IPR009057">
    <property type="entry name" value="Homeodomain-like_sf"/>
</dbReference>
<evidence type="ECO:0000256" key="4">
    <source>
        <dbReference type="ARBA" id="ARBA00023012"/>
    </source>
</evidence>
<evidence type="ECO:0000256" key="5">
    <source>
        <dbReference type="ARBA" id="ARBA00023015"/>
    </source>
</evidence>
<dbReference type="RefSeq" id="WP_209974472.1">
    <property type="nucleotide sequence ID" value="NZ_JAGGLB010000016.1"/>
</dbReference>
<evidence type="ECO:0000256" key="7">
    <source>
        <dbReference type="ARBA" id="ARBA00023163"/>
    </source>
</evidence>
<dbReference type="PANTHER" id="PTHR42713">
    <property type="entry name" value="HISTIDINE KINASE-RELATED"/>
    <property type="match status" value="1"/>
</dbReference>
<keyword evidence="6" id="KW-0238">DNA-binding</keyword>
<organism evidence="11 12">
    <name type="scientific">Paenibacillus eucommiae</name>
    <dbReference type="NCBI Taxonomy" id="1355755"/>
    <lineage>
        <taxon>Bacteria</taxon>
        <taxon>Bacillati</taxon>
        <taxon>Bacillota</taxon>
        <taxon>Bacilli</taxon>
        <taxon>Bacillales</taxon>
        <taxon>Paenibacillaceae</taxon>
        <taxon>Paenibacillus</taxon>
    </lineage>
</organism>
<gene>
    <name evidence="11" type="ORF">J2Z66_004603</name>
</gene>
<dbReference type="CDD" id="cd17536">
    <property type="entry name" value="REC_YesN-like"/>
    <property type="match status" value="1"/>
</dbReference>
<dbReference type="Gene3D" id="1.10.10.60">
    <property type="entry name" value="Homeodomain-like"/>
    <property type="match status" value="2"/>
</dbReference>
<evidence type="ECO:0000256" key="3">
    <source>
        <dbReference type="ARBA" id="ARBA00022553"/>
    </source>
</evidence>
<evidence type="ECO:0000256" key="1">
    <source>
        <dbReference type="ARBA" id="ARBA00004496"/>
    </source>
</evidence>
<keyword evidence="3 8" id="KW-0597">Phosphoprotein</keyword>
<reference evidence="11 12" key="1">
    <citation type="submission" date="2021-03" db="EMBL/GenBank/DDBJ databases">
        <title>Genomic Encyclopedia of Type Strains, Phase IV (KMG-IV): sequencing the most valuable type-strain genomes for metagenomic binning, comparative biology and taxonomic classification.</title>
        <authorList>
            <person name="Goeker M."/>
        </authorList>
    </citation>
    <scope>NUCLEOTIDE SEQUENCE [LARGE SCALE GENOMIC DNA]</scope>
    <source>
        <strain evidence="11 12">DSM 26048</strain>
    </source>
</reference>
<feature type="domain" description="HTH araC/xylS-type" evidence="9">
    <location>
        <begin position="346"/>
        <end position="444"/>
    </location>
</feature>
<evidence type="ECO:0000313" key="11">
    <source>
        <dbReference type="EMBL" id="MBP1992986.1"/>
    </source>
</evidence>
<name>A0ABS4J147_9BACL</name>
<dbReference type="PROSITE" id="PS50110">
    <property type="entry name" value="RESPONSE_REGULATORY"/>
    <property type="match status" value="1"/>
</dbReference>
<keyword evidence="12" id="KW-1185">Reference proteome</keyword>
<evidence type="ECO:0000256" key="8">
    <source>
        <dbReference type="PROSITE-ProRule" id="PRU00169"/>
    </source>
</evidence>
<evidence type="ECO:0000256" key="6">
    <source>
        <dbReference type="ARBA" id="ARBA00023125"/>
    </source>
</evidence>
<sequence>MYNILIVDDEYEIRQGLEDYDWASMNIQVAGSCDNGLAAFQKVLAGPVDILLTDIRMPFMDGFELIQKVRQEFPYIKIVILTGYSDFSYAKQGIQFGISDYLLKPANDKDIKEAFGKIIEELNVKKMIEIRNTALERKAKLSTQFLRKRFMQKLLFQSITQDEIEEGCSEGEMILESSHYAISMIRLDRKEEQSQYYSHREWDLIMFALGNVLSEVWDDQGHGYHWIDENTGKCYLLCTNPELLQAENSDASLFMEKTSSITNNLQRFRGLLLSTVSLGVGPVVDRATHIYESCLSIAQALDLNKNKQICITESSISNSTLSVLQDTNTTEIANPVKEGSPQGIIEEAKRYIDQNFERSITLQDVAEHIHFNPNYLSSLFRKATGKNYIHYLTDCRMQMAMKHLQHSNYKVYEISEMVGYSTTAYFIDRFRKHTGQTPQEFRSMQGVNGEEIH</sequence>
<dbReference type="InterPro" id="IPR001789">
    <property type="entry name" value="Sig_transdc_resp-reg_receiver"/>
</dbReference>
<evidence type="ECO:0000259" key="9">
    <source>
        <dbReference type="PROSITE" id="PS01124"/>
    </source>
</evidence>
<comment type="caution">
    <text evidence="11">The sequence shown here is derived from an EMBL/GenBank/DDBJ whole genome shotgun (WGS) entry which is preliminary data.</text>
</comment>
<keyword evidence="2" id="KW-0963">Cytoplasm</keyword>
<feature type="domain" description="Response regulatory" evidence="10">
    <location>
        <begin position="3"/>
        <end position="119"/>
    </location>
</feature>
<dbReference type="SUPFAM" id="SSF52172">
    <property type="entry name" value="CheY-like"/>
    <property type="match status" value="1"/>
</dbReference>
<evidence type="ECO:0000256" key="2">
    <source>
        <dbReference type="ARBA" id="ARBA00022490"/>
    </source>
</evidence>
<dbReference type="Pfam" id="PF00072">
    <property type="entry name" value="Response_reg"/>
    <property type="match status" value="1"/>
</dbReference>
<dbReference type="InterPro" id="IPR018060">
    <property type="entry name" value="HTH_AraC"/>
</dbReference>
<dbReference type="Gene3D" id="3.40.50.2300">
    <property type="match status" value="1"/>
</dbReference>
<dbReference type="PRINTS" id="PR00032">
    <property type="entry name" value="HTHARAC"/>
</dbReference>